<evidence type="ECO:0000313" key="2">
    <source>
        <dbReference type="Proteomes" id="UP000005959"/>
    </source>
</evidence>
<dbReference type="HOGENOM" id="CLU_2973131_0_0_6"/>
<protein>
    <submittedName>
        <fullName evidence="1">Uncharacterized protein</fullName>
    </submittedName>
</protein>
<gene>
    <name evidence="1" type="ORF">HMPREF0454_04934</name>
</gene>
<comment type="caution">
    <text evidence="1">The sequence shown here is derived from an EMBL/GenBank/DDBJ whole genome shotgun (WGS) entry which is preliminary data.</text>
</comment>
<accession>G9YE85</accession>
<dbReference type="Proteomes" id="UP000005959">
    <property type="component" value="Unassembled WGS sequence"/>
</dbReference>
<name>G9YE85_HAFAL</name>
<reference evidence="1 2" key="1">
    <citation type="submission" date="2011-08" db="EMBL/GenBank/DDBJ databases">
        <authorList>
            <person name="Weinstock G."/>
            <person name="Sodergren E."/>
            <person name="Clifton S."/>
            <person name="Fulton L."/>
            <person name="Fulton B."/>
            <person name="Courtney L."/>
            <person name="Fronick C."/>
            <person name="Harrison M."/>
            <person name="Strong C."/>
            <person name="Farmer C."/>
            <person name="Delahaunty K."/>
            <person name="Markovic C."/>
            <person name="Hall O."/>
            <person name="Minx P."/>
            <person name="Tomlinson C."/>
            <person name="Mitreva M."/>
            <person name="Hou S."/>
            <person name="Chen J."/>
            <person name="Wollam A."/>
            <person name="Pepin K.H."/>
            <person name="Johnson M."/>
            <person name="Bhonagiri V."/>
            <person name="Zhang X."/>
            <person name="Suruliraj S."/>
            <person name="Warren W."/>
            <person name="Chinwalla A."/>
            <person name="Mardis E.R."/>
            <person name="Wilson R.K."/>
        </authorList>
    </citation>
    <scope>NUCLEOTIDE SEQUENCE [LARGE SCALE GENOMIC DNA]</scope>
    <source>
        <strain evidence="1 2">ATCC 51873</strain>
    </source>
</reference>
<proteinExistence type="predicted"/>
<organism evidence="1 2">
    <name type="scientific">Hafnia alvei ATCC 51873</name>
    <dbReference type="NCBI Taxonomy" id="1002364"/>
    <lineage>
        <taxon>Bacteria</taxon>
        <taxon>Pseudomonadati</taxon>
        <taxon>Pseudomonadota</taxon>
        <taxon>Gammaproteobacteria</taxon>
        <taxon>Enterobacterales</taxon>
        <taxon>Hafniaceae</taxon>
        <taxon>Hafnia</taxon>
    </lineage>
</organism>
<dbReference type="AlphaFoldDB" id="G9YE85"/>
<dbReference type="EMBL" id="AGCI01000118">
    <property type="protein sequence ID" value="EHM37472.1"/>
    <property type="molecule type" value="Genomic_DNA"/>
</dbReference>
<evidence type="ECO:0000313" key="1">
    <source>
        <dbReference type="EMBL" id="EHM37472.1"/>
    </source>
</evidence>
<sequence length="58" mass="6642">MILIKQFSDSKLSTTYHPTNNQIKLIKISKLNQNTEINSQKTHAKTFNIGDLGIILVW</sequence>